<name>A0ABQ9GZJ2_9NEOP</name>
<evidence type="ECO:0000313" key="3">
    <source>
        <dbReference type="EMBL" id="KAJ8877459.1"/>
    </source>
</evidence>
<dbReference type="PANTHER" id="PTHR37984:SF9">
    <property type="entry name" value="INTEGRASE CATALYTIC DOMAIN-CONTAINING PROTEIN"/>
    <property type="match status" value="1"/>
</dbReference>
<keyword evidence="4" id="KW-1185">Reference proteome</keyword>
<dbReference type="Gene3D" id="3.30.70.270">
    <property type="match status" value="1"/>
</dbReference>
<evidence type="ECO:0000313" key="4">
    <source>
        <dbReference type="Proteomes" id="UP001159363"/>
    </source>
</evidence>
<dbReference type="Proteomes" id="UP001159363">
    <property type="component" value="Chromosome 7"/>
</dbReference>
<dbReference type="InterPro" id="IPR043502">
    <property type="entry name" value="DNA/RNA_pol_sf"/>
</dbReference>
<feature type="region of interest" description="Disordered" evidence="1">
    <location>
        <begin position="22"/>
        <end position="42"/>
    </location>
</feature>
<dbReference type="InterPro" id="IPR000477">
    <property type="entry name" value="RT_dom"/>
</dbReference>
<feature type="compositionally biased region" description="Basic and acidic residues" evidence="1">
    <location>
        <begin position="27"/>
        <end position="37"/>
    </location>
</feature>
<dbReference type="InterPro" id="IPR043128">
    <property type="entry name" value="Rev_trsase/Diguanyl_cyclase"/>
</dbReference>
<dbReference type="Pfam" id="PF00078">
    <property type="entry name" value="RVT_1"/>
    <property type="match status" value="1"/>
</dbReference>
<accession>A0ABQ9GZJ2</accession>
<evidence type="ECO:0000256" key="1">
    <source>
        <dbReference type="SAM" id="MobiDB-lite"/>
    </source>
</evidence>
<dbReference type="Gene3D" id="3.10.10.10">
    <property type="entry name" value="HIV Type 1 Reverse Transcriptase, subunit A, domain 1"/>
    <property type="match status" value="1"/>
</dbReference>
<protein>
    <recommendedName>
        <fullName evidence="2">Reverse transcriptase domain-containing protein</fullName>
    </recommendedName>
</protein>
<dbReference type="PANTHER" id="PTHR37984">
    <property type="entry name" value="PROTEIN CBG26694"/>
    <property type="match status" value="1"/>
</dbReference>
<organism evidence="3 4">
    <name type="scientific">Dryococelus australis</name>
    <dbReference type="NCBI Taxonomy" id="614101"/>
    <lineage>
        <taxon>Eukaryota</taxon>
        <taxon>Metazoa</taxon>
        <taxon>Ecdysozoa</taxon>
        <taxon>Arthropoda</taxon>
        <taxon>Hexapoda</taxon>
        <taxon>Insecta</taxon>
        <taxon>Pterygota</taxon>
        <taxon>Neoptera</taxon>
        <taxon>Polyneoptera</taxon>
        <taxon>Phasmatodea</taxon>
        <taxon>Verophasmatodea</taxon>
        <taxon>Anareolatae</taxon>
        <taxon>Phasmatidae</taxon>
        <taxon>Eurycanthinae</taxon>
        <taxon>Dryococelus</taxon>
    </lineage>
</organism>
<feature type="domain" description="Reverse transcriptase" evidence="2">
    <location>
        <begin position="148"/>
        <end position="241"/>
    </location>
</feature>
<evidence type="ECO:0000259" key="2">
    <source>
        <dbReference type="Pfam" id="PF00078"/>
    </source>
</evidence>
<comment type="caution">
    <text evidence="3">The sequence shown here is derived from an EMBL/GenBank/DDBJ whole genome shotgun (WGS) entry which is preliminary data.</text>
</comment>
<dbReference type="InterPro" id="IPR050951">
    <property type="entry name" value="Retrovirus_Pol_polyprotein"/>
</dbReference>
<gene>
    <name evidence="3" type="ORF">PR048_021914</name>
</gene>
<dbReference type="CDD" id="cd01647">
    <property type="entry name" value="RT_LTR"/>
    <property type="match status" value="1"/>
</dbReference>
<dbReference type="SUPFAM" id="SSF56672">
    <property type="entry name" value="DNA/RNA polymerases"/>
    <property type="match status" value="1"/>
</dbReference>
<dbReference type="EMBL" id="JARBHB010000008">
    <property type="protein sequence ID" value="KAJ8877459.1"/>
    <property type="molecule type" value="Genomic_DNA"/>
</dbReference>
<sequence>MKTVMLGDKVAVNSRWYGRKKITGQSQERKEREKGDVQQHLQRQQGMQSRLGEFSLQHQAQRSLQNEDYIQCTICEVNRLLNARKDLFEVIRELNYTYSIVLKVSRANKLPFHLVEPLREELSRLEKYGIVKLVVEPPPWVSLLVIVRKPENSIRACLDPYNLNKVTVRECYPLPTFDVLVSQMNGAKVFTTLDGFRGFWQVKLVEKSQKLTTFNSVFGRYLFTRMPYGLCSAPEVFHKWVAVYTNGLVMWGKDHEEHDN</sequence>
<reference evidence="3 4" key="1">
    <citation type="submission" date="2023-02" db="EMBL/GenBank/DDBJ databases">
        <title>LHISI_Scaffold_Assembly.</title>
        <authorList>
            <person name="Stuart O.P."/>
            <person name="Cleave R."/>
            <person name="Magrath M.J.L."/>
            <person name="Mikheyev A.S."/>
        </authorList>
    </citation>
    <scope>NUCLEOTIDE SEQUENCE [LARGE SCALE GENOMIC DNA]</scope>
    <source>
        <strain evidence="3">Daus_M_001</strain>
        <tissue evidence="3">Leg muscle</tissue>
    </source>
</reference>
<proteinExistence type="predicted"/>